<name>A0A7R8ZVA3_9CRUS</name>
<dbReference type="AlphaFoldDB" id="A0A7R8ZVA3"/>
<gene>
    <name evidence="4" type="ORF">CTOB1V02_LOCUS15647</name>
</gene>
<organism evidence="4">
    <name type="scientific">Cyprideis torosa</name>
    <dbReference type="NCBI Taxonomy" id="163714"/>
    <lineage>
        <taxon>Eukaryota</taxon>
        <taxon>Metazoa</taxon>
        <taxon>Ecdysozoa</taxon>
        <taxon>Arthropoda</taxon>
        <taxon>Crustacea</taxon>
        <taxon>Oligostraca</taxon>
        <taxon>Ostracoda</taxon>
        <taxon>Podocopa</taxon>
        <taxon>Podocopida</taxon>
        <taxon>Cytherocopina</taxon>
        <taxon>Cytheroidea</taxon>
        <taxon>Cytherideidae</taxon>
        <taxon>Cyprideis</taxon>
    </lineage>
</organism>
<dbReference type="GO" id="GO:0006355">
    <property type="term" value="P:regulation of DNA-templated transcription"/>
    <property type="evidence" value="ECO:0007669"/>
    <property type="project" value="InterPro"/>
</dbReference>
<dbReference type="Pfam" id="PF00158">
    <property type="entry name" value="Sigma54_activat"/>
    <property type="match status" value="1"/>
</dbReference>
<dbReference type="PANTHER" id="PTHR32071:SF57">
    <property type="entry name" value="C4-DICARBOXYLATE TRANSPORT TRANSCRIPTIONAL REGULATORY PROTEIN DCTD"/>
    <property type="match status" value="1"/>
</dbReference>
<dbReference type="Gene3D" id="1.10.10.60">
    <property type="entry name" value="Homeodomain-like"/>
    <property type="match status" value="1"/>
</dbReference>
<dbReference type="Gene3D" id="1.10.8.60">
    <property type="match status" value="1"/>
</dbReference>
<comment type="subcellular location">
    <subcellularLocation>
        <location evidence="1">Nucleus</location>
    </subcellularLocation>
</comment>
<protein>
    <submittedName>
        <fullName evidence="4">Uncharacterized protein</fullName>
    </submittedName>
</protein>
<accession>A0A7R8ZVA3</accession>
<reference evidence="4" key="1">
    <citation type="submission" date="2020-11" db="EMBL/GenBank/DDBJ databases">
        <authorList>
            <person name="Tran Van P."/>
        </authorList>
    </citation>
    <scope>NUCLEOTIDE SEQUENCE</scope>
</reference>
<dbReference type="Pfam" id="PF25601">
    <property type="entry name" value="AAA_lid_14"/>
    <property type="match status" value="1"/>
</dbReference>
<evidence type="ECO:0000256" key="1">
    <source>
        <dbReference type="ARBA" id="ARBA00004123"/>
    </source>
</evidence>
<dbReference type="SUPFAM" id="SSF46689">
    <property type="entry name" value="Homeodomain-like"/>
    <property type="match status" value="1"/>
</dbReference>
<keyword evidence="2" id="KW-0547">Nucleotide-binding</keyword>
<dbReference type="GO" id="GO:0005634">
    <property type="term" value="C:nucleus"/>
    <property type="evidence" value="ECO:0007669"/>
    <property type="project" value="UniProtKB-SubCell"/>
</dbReference>
<dbReference type="PANTHER" id="PTHR32071">
    <property type="entry name" value="TRANSCRIPTIONAL REGULATORY PROTEIN"/>
    <property type="match status" value="1"/>
</dbReference>
<dbReference type="Gene3D" id="3.40.50.300">
    <property type="entry name" value="P-loop containing nucleotide triphosphate hydrolases"/>
    <property type="match status" value="1"/>
</dbReference>
<dbReference type="PROSITE" id="PS50045">
    <property type="entry name" value="SIGMA54_INTERACT_4"/>
    <property type="match status" value="1"/>
</dbReference>
<dbReference type="InterPro" id="IPR009057">
    <property type="entry name" value="Homeodomain-like_sf"/>
</dbReference>
<keyword evidence="3" id="KW-0067">ATP-binding</keyword>
<dbReference type="InterPro" id="IPR058031">
    <property type="entry name" value="AAA_lid_NorR"/>
</dbReference>
<dbReference type="GO" id="GO:0005524">
    <property type="term" value="F:ATP binding"/>
    <property type="evidence" value="ECO:0007669"/>
    <property type="project" value="UniProtKB-KW"/>
</dbReference>
<dbReference type="InterPro" id="IPR002078">
    <property type="entry name" value="Sigma_54_int"/>
</dbReference>
<dbReference type="OrthoDB" id="10267765at2759"/>
<evidence type="ECO:0000256" key="3">
    <source>
        <dbReference type="ARBA" id="ARBA00022840"/>
    </source>
</evidence>
<dbReference type="InterPro" id="IPR027417">
    <property type="entry name" value="P-loop_NTPase"/>
</dbReference>
<proteinExistence type="predicted"/>
<dbReference type="CDD" id="cd00009">
    <property type="entry name" value="AAA"/>
    <property type="match status" value="1"/>
</dbReference>
<evidence type="ECO:0000256" key="2">
    <source>
        <dbReference type="ARBA" id="ARBA00022741"/>
    </source>
</evidence>
<evidence type="ECO:0000313" key="4">
    <source>
        <dbReference type="EMBL" id="CAD7237832.1"/>
    </source>
</evidence>
<dbReference type="EMBL" id="OB692554">
    <property type="protein sequence ID" value="CAD7237832.1"/>
    <property type="molecule type" value="Genomic_DNA"/>
</dbReference>
<sequence length="272" mass="30882">MVNCPALPENVLESELFGYCRGAFTGAEREKKGLFQEADGSTIVLDEIGDIPISIQTKLLRVLQEKEIQPLGQNKTIRVDVRVVACTNQDLRAKMKRGEFREDLFYRLNVVEIIMPPLRQMQEDVPLLVHHFFERYKREYGRLDLELSKAVWQHLLQRQWQGNIRELENSMKRIVLLAGALGPDDLDAYPVPGSGELGQRAVDAFADLHGLNFNAAKALALDRFVNSYLAQLLWQHQGNVTRAAQACGLERQALQRVMRRHGIVSTAFKTSS</sequence>
<dbReference type="SUPFAM" id="SSF52540">
    <property type="entry name" value="P-loop containing nucleoside triphosphate hydrolases"/>
    <property type="match status" value="1"/>
</dbReference>